<sequence>MGAGRSCRRGAKLWVGRCGKQTWGKIGSKSLKITKMQNIHSLFLGCSVQRAKFSAVKPKGTRQTSEKDTQLTTETVFLSTARMSEEEQRMGRWDDKRMRSGKTAKKTQENRLKKRGKPTILAERKSENEQGGTENGEMGGQVDEDRTCHIVTAAPAHQALMSPRPNLTKARRQQHCFEPILLVNFSDHTNMCAHRFSHLKLLNKPSYLVWDAPNKLIINLHWLASYDTSNFMQYLFNFKMTTKPNSIKLNATKLDILWMSCHTNKHGLIQYQLLDLSELKVSLYVIHQGRCPGSLSQIYHQGVFLCAFWGITFWGVSQRLLKLSRFHCGPTVGVTDRSAHQDIYPQDGPVPTIHIHSQYSRKRRIQILSIKLTRNSAFEIYQLFFLLGEQLIYPLRGNCLTEFQYKWSLLSGLTIFLYWENQYKENIYKKKSFFKIELFQSKLIEFMVWFFALNIFWTSDSFRSDASPKSYLDSNNQCGKIHGTRQQLCSSGNIPAGSIKCSMRKVARVSEERYPDDMSLVETKLRRFIFYNHSGHMVCSKCPYGALLPLCIDINTNFCVNHDIISHLIWHSHMFTLHRKQSNLSFKNSCECRGRCDWDEMACIYSGSLICMVKFPKFRSVTCTQIQVPLILHALSDKKAVMVSGIPFQTHIWPICFSRFLVAPQGIHLAESTNSYAHIPLRISKTNNIIASTIFHLCHPQKLPYQITEINQSHLSPRCKPSHNDPFGRASRKRMRGSKQQDGRGFKTDGKTSILPLYKWIGTEFTARLTRMDLRKYYFRKPTSVFFSFFGDVTLVSQSVVVSRLLEFICCLAVNGRYNLWFWVEIEYDFFFFYGFVFSSQPFIRPIRREKKKLPLSLRRLCFPHPTEKLTTTNSASLSLSLLSSLSSRSETHLTDNSDPRLKTHSFLIISRHLSQSSN</sequence>
<feature type="region of interest" description="Disordered" evidence="1">
    <location>
        <begin position="79"/>
        <end position="140"/>
    </location>
</feature>
<proteinExistence type="predicted"/>
<protein>
    <submittedName>
        <fullName evidence="2">Uncharacterized protein</fullName>
    </submittedName>
</protein>
<organism evidence="2 3">
    <name type="scientific">Puccinia sorghi</name>
    <dbReference type="NCBI Taxonomy" id="27349"/>
    <lineage>
        <taxon>Eukaryota</taxon>
        <taxon>Fungi</taxon>
        <taxon>Dikarya</taxon>
        <taxon>Basidiomycota</taxon>
        <taxon>Pucciniomycotina</taxon>
        <taxon>Pucciniomycetes</taxon>
        <taxon>Pucciniales</taxon>
        <taxon>Pucciniaceae</taxon>
        <taxon>Puccinia</taxon>
    </lineage>
</organism>
<dbReference type="VEuPathDB" id="FungiDB:VP01_879g4"/>
<gene>
    <name evidence="2" type="ORF">VP01_879g4</name>
</gene>
<keyword evidence="3" id="KW-1185">Reference proteome</keyword>
<dbReference type="Proteomes" id="UP000037035">
    <property type="component" value="Unassembled WGS sequence"/>
</dbReference>
<feature type="region of interest" description="Disordered" evidence="1">
    <location>
        <begin position="716"/>
        <end position="746"/>
    </location>
</feature>
<feature type="compositionally biased region" description="Basic and acidic residues" evidence="1">
    <location>
        <begin position="83"/>
        <end position="98"/>
    </location>
</feature>
<comment type="caution">
    <text evidence="2">The sequence shown here is derived from an EMBL/GenBank/DDBJ whole genome shotgun (WGS) entry which is preliminary data.</text>
</comment>
<evidence type="ECO:0000313" key="3">
    <source>
        <dbReference type="Proteomes" id="UP000037035"/>
    </source>
</evidence>
<dbReference type="EMBL" id="LAVV01014381">
    <property type="protein sequence ID" value="KNZ44812.1"/>
    <property type="molecule type" value="Genomic_DNA"/>
</dbReference>
<accession>A0A0L6U953</accession>
<name>A0A0L6U953_9BASI</name>
<evidence type="ECO:0000313" key="2">
    <source>
        <dbReference type="EMBL" id="KNZ44812.1"/>
    </source>
</evidence>
<evidence type="ECO:0000256" key="1">
    <source>
        <dbReference type="SAM" id="MobiDB-lite"/>
    </source>
</evidence>
<reference evidence="2 3" key="1">
    <citation type="submission" date="2015-08" db="EMBL/GenBank/DDBJ databases">
        <title>Next Generation Sequencing and Analysis of the Genome of Puccinia sorghi L Schw, the Causal Agent of Maize Common Rust.</title>
        <authorList>
            <person name="Rochi L."/>
            <person name="Burguener G."/>
            <person name="Darino M."/>
            <person name="Turjanski A."/>
            <person name="Kreff E."/>
            <person name="Dieguez M.J."/>
            <person name="Sacco F."/>
        </authorList>
    </citation>
    <scope>NUCLEOTIDE SEQUENCE [LARGE SCALE GENOMIC DNA]</scope>
    <source>
        <strain evidence="2 3">RO10H11247</strain>
    </source>
</reference>
<dbReference type="AlphaFoldDB" id="A0A0L6U953"/>